<comment type="similarity">
    <text evidence="1">Belongs to the bacterial solute-binding protein 3 family.</text>
</comment>
<feature type="signal peptide" evidence="3">
    <location>
        <begin position="1"/>
        <end position="23"/>
    </location>
</feature>
<keyword evidence="6" id="KW-1185">Reference proteome</keyword>
<evidence type="ECO:0000256" key="1">
    <source>
        <dbReference type="ARBA" id="ARBA00010333"/>
    </source>
</evidence>
<accession>A0AAE3HHV4</accession>
<dbReference type="PANTHER" id="PTHR35936">
    <property type="entry name" value="MEMBRANE-BOUND LYTIC MUREIN TRANSGLYCOSYLASE F"/>
    <property type="match status" value="1"/>
</dbReference>
<dbReference type="Pfam" id="PF00497">
    <property type="entry name" value="SBP_bac_3"/>
    <property type="match status" value="1"/>
</dbReference>
<evidence type="ECO:0000256" key="3">
    <source>
        <dbReference type="SAM" id="SignalP"/>
    </source>
</evidence>
<dbReference type="Gene3D" id="3.40.190.10">
    <property type="entry name" value="Periplasmic binding protein-like II"/>
    <property type="match status" value="2"/>
</dbReference>
<dbReference type="GO" id="GO:0042597">
    <property type="term" value="C:periplasmic space"/>
    <property type="evidence" value="ECO:0007669"/>
    <property type="project" value="InterPro"/>
</dbReference>
<dbReference type="PANTHER" id="PTHR35936:SF17">
    <property type="entry name" value="ARGININE-BINDING EXTRACELLULAR PROTEIN ARTP"/>
    <property type="match status" value="1"/>
</dbReference>
<evidence type="ECO:0000259" key="4">
    <source>
        <dbReference type="SMART" id="SM00062"/>
    </source>
</evidence>
<dbReference type="SMART" id="SM00062">
    <property type="entry name" value="PBPb"/>
    <property type="match status" value="1"/>
</dbReference>
<dbReference type="RefSeq" id="WP_259053520.1">
    <property type="nucleotide sequence ID" value="NZ_JANUCT010000001.1"/>
</dbReference>
<name>A0AAE3HHV4_9GAMM</name>
<evidence type="ECO:0000313" key="6">
    <source>
        <dbReference type="Proteomes" id="UP001204445"/>
    </source>
</evidence>
<dbReference type="InterPro" id="IPR022455">
    <property type="entry name" value="Methanol_oxidation_MoxJ"/>
</dbReference>
<sequence>MNKLLSLLIAVPLSMATPVIAQAESETLRVCAAEDEMPYSNSSGDGFENEVAKVIADELDWKVDFVWLDRAAIFLVKDLLEPGNCDVVMGLDADDPRVLTSDPYYKSSYVFVYRKDSGLTIKDWESPDLKKVQNFAITAHSPAEAALREIGKYESNLNYMYSLIGYKSRRNEYVRYEPAKMISEVINGNAGVAIIWGPSAGRYVKNSSVPLEVQPVPDYQTGEGENIRFTYEQSLAVRKNDIDLMKKLNRALEQARPQIHKVLKAEGVPLVKDGELQTANKLESK</sequence>
<dbReference type="InterPro" id="IPR001638">
    <property type="entry name" value="Solute-binding_3/MltF_N"/>
</dbReference>
<reference evidence="5" key="1">
    <citation type="submission" date="2022-08" db="EMBL/GenBank/DDBJ databases">
        <title>Genomic Encyclopedia of Type Strains, Phase III (KMG-III): the genomes of soil and plant-associated and newly described type strains.</title>
        <authorList>
            <person name="Whitman W."/>
        </authorList>
    </citation>
    <scope>NUCLEOTIDE SEQUENCE</scope>
    <source>
        <strain evidence="5">HMT 1</strain>
    </source>
</reference>
<dbReference type="SUPFAM" id="SSF53850">
    <property type="entry name" value="Periplasmic binding protein-like II"/>
    <property type="match status" value="1"/>
</dbReference>
<evidence type="ECO:0000256" key="2">
    <source>
        <dbReference type="ARBA" id="ARBA00022729"/>
    </source>
</evidence>
<gene>
    <name evidence="5" type="ORF">J2T55_000142</name>
</gene>
<feature type="chain" id="PRO_5041918377" evidence="3">
    <location>
        <begin position="24"/>
        <end position="285"/>
    </location>
</feature>
<proteinExistence type="inferred from homology"/>
<feature type="domain" description="Solute-binding protein family 3/N-terminal" evidence="4">
    <location>
        <begin position="27"/>
        <end position="266"/>
    </location>
</feature>
<dbReference type="GO" id="GO:0046170">
    <property type="term" value="P:methanol catabolic process"/>
    <property type="evidence" value="ECO:0007669"/>
    <property type="project" value="InterPro"/>
</dbReference>
<organism evidence="5 6">
    <name type="scientific">Methylohalomonas lacus</name>
    <dbReference type="NCBI Taxonomy" id="398773"/>
    <lineage>
        <taxon>Bacteria</taxon>
        <taxon>Pseudomonadati</taxon>
        <taxon>Pseudomonadota</taxon>
        <taxon>Gammaproteobacteria</taxon>
        <taxon>Methylohalomonadales</taxon>
        <taxon>Methylohalomonadaceae</taxon>
        <taxon>Methylohalomonas</taxon>
    </lineage>
</organism>
<evidence type="ECO:0000313" key="5">
    <source>
        <dbReference type="EMBL" id="MCS3902150.1"/>
    </source>
</evidence>
<dbReference type="NCBIfam" id="TIGR03870">
    <property type="entry name" value="ABC_MoxJ"/>
    <property type="match status" value="1"/>
</dbReference>
<keyword evidence="2 3" id="KW-0732">Signal</keyword>
<dbReference type="AlphaFoldDB" id="A0AAE3HHV4"/>
<dbReference type="Proteomes" id="UP001204445">
    <property type="component" value="Unassembled WGS sequence"/>
</dbReference>
<protein>
    <submittedName>
        <fullName evidence="5">MxaJ protein</fullName>
    </submittedName>
</protein>
<comment type="caution">
    <text evidence="5">The sequence shown here is derived from an EMBL/GenBank/DDBJ whole genome shotgun (WGS) entry which is preliminary data.</text>
</comment>
<dbReference type="EMBL" id="JANUCT010000001">
    <property type="protein sequence ID" value="MCS3902150.1"/>
    <property type="molecule type" value="Genomic_DNA"/>
</dbReference>